<sequence>PVGELAVKLTLRDRLSEMTFEGSIKEAIVLAMAFAIDHPWFPIEVSVEVKDAH</sequence>
<dbReference type="EMBL" id="LAZR01030670">
    <property type="protein sequence ID" value="KKL55904.1"/>
    <property type="molecule type" value="Genomic_DNA"/>
</dbReference>
<feature type="non-terminal residue" evidence="1">
    <location>
        <position position="1"/>
    </location>
</feature>
<evidence type="ECO:0000313" key="1">
    <source>
        <dbReference type="EMBL" id="KKL55904.1"/>
    </source>
</evidence>
<gene>
    <name evidence="1" type="ORF">LCGC14_2250710</name>
</gene>
<comment type="caution">
    <text evidence="1">The sequence shown here is derived from an EMBL/GenBank/DDBJ whole genome shotgun (WGS) entry which is preliminary data.</text>
</comment>
<proteinExistence type="predicted"/>
<reference evidence="1" key="1">
    <citation type="journal article" date="2015" name="Nature">
        <title>Complex archaea that bridge the gap between prokaryotes and eukaryotes.</title>
        <authorList>
            <person name="Spang A."/>
            <person name="Saw J.H."/>
            <person name="Jorgensen S.L."/>
            <person name="Zaremba-Niedzwiedzka K."/>
            <person name="Martijn J."/>
            <person name="Lind A.E."/>
            <person name="van Eijk R."/>
            <person name="Schleper C."/>
            <person name="Guy L."/>
            <person name="Ettema T.J."/>
        </authorList>
    </citation>
    <scope>NUCLEOTIDE SEQUENCE</scope>
</reference>
<accession>A0A0F9D303</accession>
<dbReference type="AlphaFoldDB" id="A0A0F9D303"/>
<organism evidence="1">
    <name type="scientific">marine sediment metagenome</name>
    <dbReference type="NCBI Taxonomy" id="412755"/>
    <lineage>
        <taxon>unclassified sequences</taxon>
        <taxon>metagenomes</taxon>
        <taxon>ecological metagenomes</taxon>
    </lineage>
</organism>
<name>A0A0F9D303_9ZZZZ</name>
<protein>
    <submittedName>
        <fullName evidence="1">Uncharacterized protein</fullName>
    </submittedName>
</protein>